<comment type="caution">
    <text evidence="4">The sequence shown here is derived from an EMBL/GenBank/DDBJ whole genome shotgun (WGS) entry which is preliminary data.</text>
</comment>
<dbReference type="Proteomes" id="UP001443914">
    <property type="component" value="Unassembled WGS sequence"/>
</dbReference>
<keyword evidence="5" id="KW-1185">Reference proteome</keyword>
<organism evidence="4 5">
    <name type="scientific">Saponaria officinalis</name>
    <name type="common">Common soapwort</name>
    <name type="synonym">Lychnis saponaria</name>
    <dbReference type="NCBI Taxonomy" id="3572"/>
    <lineage>
        <taxon>Eukaryota</taxon>
        <taxon>Viridiplantae</taxon>
        <taxon>Streptophyta</taxon>
        <taxon>Embryophyta</taxon>
        <taxon>Tracheophyta</taxon>
        <taxon>Spermatophyta</taxon>
        <taxon>Magnoliopsida</taxon>
        <taxon>eudicotyledons</taxon>
        <taxon>Gunneridae</taxon>
        <taxon>Pentapetalae</taxon>
        <taxon>Caryophyllales</taxon>
        <taxon>Caryophyllaceae</taxon>
        <taxon>Caryophylleae</taxon>
        <taxon>Saponaria</taxon>
    </lineage>
</organism>
<dbReference type="InterPro" id="IPR045000">
    <property type="entry name" value="TR"/>
</dbReference>
<dbReference type="InterPro" id="IPR002347">
    <property type="entry name" value="SDR_fam"/>
</dbReference>
<dbReference type="GO" id="GO:0016491">
    <property type="term" value="F:oxidoreductase activity"/>
    <property type="evidence" value="ECO:0007669"/>
    <property type="project" value="UniProtKB-KW"/>
</dbReference>
<evidence type="ECO:0000313" key="4">
    <source>
        <dbReference type="EMBL" id="KAK9755666.1"/>
    </source>
</evidence>
<dbReference type="PANTHER" id="PTHR42898:SF6">
    <property type="entry name" value="NADP-DEPENDENT MANNITOL DEHYDROGENASE"/>
    <property type="match status" value="1"/>
</dbReference>
<keyword evidence="3" id="KW-1133">Transmembrane helix</keyword>
<dbReference type="AlphaFoldDB" id="A0AAW1NBG8"/>
<dbReference type="Gene3D" id="3.40.50.720">
    <property type="entry name" value="NAD(P)-binding Rossmann-like Domain"/>
    <property type="match status" value="1"/>
</dbReference>
<dbReference type="InterPro" id="IPR036291">
    <property type="entry name" value="NAD(P)-bd_dom_sf"/>
</dbReference>
<dbReference type="SUPFAM" id="SSF51735">
    <property type="entry name" value="NAD(P)-binding Rossmann-fold domains"/>
    <property type="match status" value="1"/>
</dbReference>
<proteinExistence type="predicted"/>
<dbReference type="PANTHER" id="PTHR42898">
    <property type="entry name" value="TROPINONE REDUCTASE"/>
    <property type="match status" value="1"/>
</dbReference>
<evidence type="ECO:0000256" key="1">
    <source>
        <dbReference type="ARBA" id="ARBA00022857"/>
    </source>
</evidence>
<dbReference type="Pfam" id="PF00106">
    <property type="entry name" value="adh_short"/>
    <property type="match status" value="1"/>
</dbReference>
<feature type="transmembrane region" description="Helical" evidence="3">
    <location>
        <begin position="49"/>
        <end position="68"/>
    </location>
</feature>
<accession>A0AAW1NBG8</accession>
<keyword evidence="3" id="KW-0472">Membrane</keyword>
<keyword evidence="3" id="KW-0812">Transmembrane</keyword>
<dbReference type="EMBL" id="JBDFQZ010000001">
    <property type="protein sequence ID" value="KAK9755666.1"/>
    <property type="molecule type" value="Genomic_DNA"/>
</dbReference>
<gene>
    <name evidence="4" type="ORF">RND81_01G041900</name>
</gene>
<protein>
    <submittedName>
        <fullName evidence="4">Uncharacterized protein</fullName>
    </submittedName>
</protein>
<name>A0AAW1NBG8_SAPOF</name>
<reference evidence="4" key="1">
    <citation type="submission" date="2024-03" db="EMBL/GenBank/DDBJ databases">
        <title>WGS assembly of Saponaria officinalis var. Norfolk2.</title>
        <authorList>
            <person name="Jenkins J."/>
            <person name="Shu S."/>
            <person name="Grimwood J."/>
            <person name="Barry K."/>
            <person name="Goodstein D."/>
            <person name="Schmutz J."/>
            <person name="Leebens-Mack J."/>
            <person name="Osbourn A."/>
        </authorList>
    </citation>
    <scope>NUCLEOTIDE SEQUENCE [LARGE SCALE GENOMIC DNA]</scope>
    <source>
        <strain evidence="4">JIC</strain>
    </source>
</reference>
<keyword evidence="2" id="KW-0560">Oxidoreductase</keyword>
<evidence type="ECO:0000313" key="5">
    <source>
        <dbReference type="Proteomes" id="UP001443914"/>
    </source>
</evidence>
<feature type="transmembrane region" description="Helical" evidence="3">
    <location>
        <begin position="12"/>
        <end position="29"/>
    </location>
</feature>
<evidence type="ECO:0000256" key="2">
    <source>
        <dbReference type="ARBA" id="ARBA00023002"/>
    </source>
</evidence>
<keyword evidence="1" id="KW-0521">NADP</keyword>
<evidence type="ECO:0000256" key="3">
    <source>
        <dbReference type="SAM" id="Phobius"/>
    </source>
</evidence>
<sequence>MKATADLSSTLMNAWLVSLFHSFSPVFPFRQDLVMNITEYHFTLAYFKMGGGSNFFSFKYIHIFFHLLRLRRETQGMEEATEVRLGNVDRWSLHGMTALVTGGTKGIGHEVVEELTRLGARVYTCARSEADVESCLQNWKTKGFQVDGSLCDVASREQRD</sequence>